<dbReference type="VEuPathDB" id="FungiDB:MYCFIDRAFT_170746"/>
<reference evidence="1 2" key="1">
    <citation type="journal article" date="2012" name="PLoS Pathog.">
        <title>Diverse lifestyles and strategies of plant pathogenesis encoded in the genomes of eighteen Dothideomycetes fungi.</title>
        <authorList>
            <person name="Ohm R.A."/>
            <person name="Feau N."/>
            <person name="Henrissat B."/>
            <person name="Schoch C.L."/>
            <person name="Horwitz B.A."/>
            <person name="Barry K.W."/>
            <person name="Condon B.J."/>
            <person name="Copeland A.C."/>
            <person name="Dhillon B."/>
            <person name="Glaser F."/>
            <person name="Hesse C.N."/>
            <person name="Kosti I."/>
            <person name="LaButti K."/>
            <person name="Lindquist E.A."/>
            <person name="Lucas S."/>
            <person name="Salamov A.A."/>
            <person name="Bradshaw R.E."/>
            <person name="Ciuffetti L."/>
            <person name="Hamelin R.C."/>
            <person name="Kema G.H.J."/>
            <person name="Lawrence C."/>
            <person name="Scott J.A."/>
            <person name="Spatafora J.W."/>
            <person name="Turgeon B.G."/>
            <person name="de Wit P.J.G.M."/>
            <person name="Zhong S."/>
            <person name="Goodwin S.B."/>
            <person name="Grigoriev I.V."/>
        </authorList>
    </citation>
    <scope>NUCLEOTIDE SEQUENCE [LARGE SCALE GENOMIC DNA]</scope>
    <source>
        <strain evidence="1 2">CIRAD86</strain>
    </source>
</reference>
<dbReference type="Proteomes" id="UP000016932">
    <property type="component" value="Unassembled WGS sequence"/>
</dbReference>
<dbReference type="EMBL" id="KB446555">
    <property type="protein sequence ID" value="EME89253.1"/>
    <property type="molecule type" value="Genomic_DNA"/>
</dbReference>
<evidence type="ECO:0000313" key="1">
    <source>
        <dbReference type="EMBL" id="EME89253.1"/>
    </source>
</evidence>
<dbReference type="GeneID" id="19332535"/>
<dbReference type="KEGG" id="pfj:MYCFIDRAFT_170746"/>
<dbReference type="RefSeq" id="XP_007921959.1">
    <property type="nucleotide sequence ID" value="XM_007923768.1"/>
</dbReference>
<protein>
    <submittedName>
        <fullName evidence="1">Uncharacterized protein</fullName>
    </submittedName>
</protein>
<sequence length="184" mass="20063">MILLERKRQVGEREDETNRREVYDLFAIFSPGSASSIIHHRPADPALPCPLPALDNNQFFSPAIARQFQYQAKTALHSQPTVKSLARFRCAFRISLQSSTTNAKLAGLWLPPSETPDHCHTAAPGVTVAVRIQIFPSQPSPPCFAAEPTVALATHVCASTLGREHLVVTTSQSDSLGSGEKCLF</sequence>
<evidence type="ECO:0000313" key="2">
    <source>
        <dbReference type="Proteomes" id="UP000016932"/>
    </source>
</evidence>
<keyword evidence="2" id="KW-1185">Reference proteome</keyword>
<dbReference type="HOGENOM" id="CLU_1468805_0_0_1"/>
<organism evidence="1 2">
    <name type="scientific">Pseudocercospora fijiensis (strain CIRAD86)</name>
    <name type="common">Black leaf streak disease fungus</name>
    <name type="synonym">Mycosphaerella fijiensis</name>
    <dbReference type="NCBI Taxonomy" id="383855"/>
    <lineage>
        <taxon>Eukaryota</taxon>
        <taxon>Fungi</taxon>
        <taxon>Dikarya</taxon>
        <taxon>Ascomycota</taxon>
        <taxon>Pezizomycotina</taxon>
        <taxon>Dothideomycetes</taxon>
        <taxon>Dothideomycetidae</taxon>
        <taxon>Mycosphaerellales</taxon>
        <taxon>Mycosphaerellaceae</taxon>
        <taxon>Pseudocercospora</taxon>
    </lineage>
</organism>
<proteinExistence type="predicted"/>
<dbReference type="AlphaFoldDB" id="N1QCR1"/>
<name>N1QCR1_PSEFD</name>
<accession>N1QCR1</accession>
<gene>
    <name evidence="1" type="ORF">MYCFIDRAFT_170746</name>
</gene>